<feature type="compositionally biased region" description="Polar residues" evidence="1">
    <location>
        <begin position="1"/>
        <end position="12"/>
    </location>
</feature>
<evidence type="ECO:0000256" key="1">
    <source>
        <dbReference type="SAM" id="MobiDB-lite"/>
    </source>
</evidence>
<dbReference type="EMBL" id="JAULUE010002050">
    <property type="protein sequence ID" value="KAK5904176.1"/>
    <property type="molecule type" value="Genomic_DNA"/>
</dbReference>
<dbReference type="Proteomes" id="UP001335648">
    <property type="component" value="Unassembled WGS sequence"/>
</dbReference>
<comment type="caution">
    <text evidence="2">The sequence shown here is derived from an EMBL/GenBank/DDBJ whole genome shotgun (WGS) entry which is preliminary data.</text>
</comment>
<name>A0AAN8H6D8_9TELE</name>
<proteinExistence type="predicted"/>
<sequence>MISQKQSASVKSCDQREHPAPPLLTGISTRSLLSASSSSENNDKVAGVELSSLTFSARTWKENSSGDPSSCSCKPVTMATNISHKHDNTNYRKDRAAAVERQLVPLYS</sequence>
<accession>A0AAN8H6D8</accession>
<evidence type="ECO:0000313" key="3">
    <source>
        <dbReference type="Proteomes" id="UP001335648"/>
    </source>
</evidence>
<feature type="region of interest" description="Disordered" evidence="1">
    <location>
        <begin position="1"/>
        <end position="28"/>
    </location>
</feature>
<dbReference type="AlphaFoldDB" id="A0AAN8H6D8"/>
<evidence type="ECO:0000313" key="2">
    <source>
        <dbReference type="EMBL" id="KAK5904176.1"/>
    </source>
</evidence>
<reference evidence="2 3" key="1">
    <citation type="journal article" date="2023" name="Mol. Biol. Evol.">
        <title>Genomics of Secondarily Temperate Adaptation in the Only Non-Antarctic Icefish.</title>
        <authorList>
            <person name="Rivera-Colon A.G."/>
            <person name="Rayamajhi N."/>
            <person name="Minhas B.F."/>
            <person name="Madrigal G."/>
            <person name="Bilyk K.T."/>
            <person name="Yoon V."/>
            <person name="Hune M."/>
            <person name="Gregory S."/>
            <person name="Cheng C.H.C."/>
            <person name="Catchen J.M."/>
        </authorList>
    </citation>
    <scope>NUCLEOTIDE SEQUENCE [LARGE SCALE GENOMIC DNA]</scope>
    <source>
        <strain evidence="2">JC2023a</strain>
    </source>
</reference>
<protein>
    <submittedName>
        <fullName evidence="2">Uncharacterized protein</fullName>
    </submittedName>
</protein>
<keyword evidence="3" id="KW-1185">Reference proteome</keyword>
<organism evidence="2 3">
    <name type="scientific">Champsocephalus esox</name>
    <name type="common">pike icefish</name>
    <dbReference type="NCBI Taxonomy" id="159716"/>
    <lineage>
        <taxon>Eukaryota</taxon>
        <taxon>Metazoa</taxon>
        <taxon>Chordata</taxon>
        <taxon>Craniata</taxon>
        <taxon>Vertebrata</taxon>
        <taxon>Euteleostomi</taxon>
        <taxon>Actinopterygii</taxon>
        <taxon>Neopterygii</taxon>
        <taxon>Teleostei</taxon>
        <taxon>Neoteleostei</taxon>
        <taxon>Acanthomorphata</taxon>
        <taxon>Eupercaria</taxon>
        <taxon>Perciformes</taxon>
        <taxon>Notothenioidei</taxon>
        <taxon>Channichthyidae</taxon>
        <taxon>Champsocephalus</taxon>
    </lineage>
</organism>
<gene>
    <name evidence="2" type="ORF">CesoFtcFv8_005766</name>
</gene>